<evidence type="ECO:0000256" key="2">
    <source>
        <dbReference type="ARBA" id="ARBA00023002"/>
    </source>
</evidence>
<protein>
    <recommendedName>
        <fullName evidence="5">Malate dehydrogenase</fullName>
    </recommendedName>
</protein>
<proteinExistence type="inferred from homology"/>
<dbReference type="PANTHER" id="PTHR11091">
    <property type="entry name" value="OXIDOREDUCTASE-RELATED"/>
    <property type="match status" value="1"/>
</dbReference>
<sequence length="389" mass="41041">MAFPVVLMRNTSSTVRGYLCRCFSRSPGVFQGAVDYGTVEVAEARAFMERCMVATGVTSAHASVLAEVLACADHRGHYSHGMNRLEMYVKDIKSGITEKEGEPSILKELAGTAWVDGNNLLGPVVGKFCMDLAIKKAKDAGIGWVVAKGSNHYGIAGWYTLRAIEAGMIGLSTTNTSPLVVPTRAREPMFGTNPISCGAPAQNDDSYVLDMATSTVALGKIELNAVKKIPIPNGWGCDASGVQSNDPKAVLTGGGLLPLGGSEIAGGYKGYGLAMMVEVLSGVLGGGAFGPNVRKWKTSDTVANLGQIFVAINPEAFAPGFEGRMSSLMGMCRSAEPAEGETEVLVAGDKARKNIAKVEKDEGLRYHNNLLKNMDDLATSLGVEAIKQK</sequence>
<dbReference type="InterPro" id="IPR043144">
    <property type="entry name" value="Mal/L-sulf/L-lact_DH-like_ah"/>
</dbReference>
<name>A0A7M7P3B2_STRPU</name>
<reference evidence="3" key="2">
    <citation type="submission" date="2021-01" db="UniProtKB">
        <authorList>
            <consortium name="EnsemblMetazoa"/>
        </authorList>
    </citation>
    <scope>IDENTIFICATION</scope>
</reference>
<dbReference type="EnsemblMetazoa" id="XM_030989533">
    <property type="protein sequence ID" value="XP_030845393"/>
    <property type="gene ID" value="LOC577523"/>
</dbReference>
<keyword evidence="4" id="KW-1185">Reference proteome</keyword>
<evidence type="ECO:0000256" key="1">
    <source>
        <dbReference type="ARBA" id="ARBA00006056"/>
    </source>
</evidence>
<accession>A0A7M7P3B2</accession>
<evidence type="ECO:0008006" key="5">
    <source>
        <dbReference type="Google" id="ProtNLM"/>
    </source>
</evidence>
<dbReference type="Proteomes" id="UP000007110">
    <property type="component" value="Unassembled WGS sequence"/>
</dbReference>
<keyword evidence="2" id="KW-0560">Oxidoreductase</keyword>
<evidence type="ECO:0000313" key="4">
    <source>
        <dbReference type="Proteomes" id="UP000007110"/>
    </source>
</evidence>
<dbReference type="OrthoDB" id="7881616at2759"/>
<dbReference type="GeneID" id="577523"/>
<dbReference type="InterPro" id="IPR036111">
    <property type="entry name" value="Mal/L-sulfo/L-lacto_DH-like_sf"/>
</dbReference>
<dbReference type="PANTHER" id="PTHR11091:SF0">
    <property type="entry name" value="MALATE DEHYDROGENASE"/>
    <property type="match status" value="1"/>
</dbReference>
<dbReference type="Gene3D" id="1.10.1530.10">
    <property type="match status" value="1"/>
</dbReference>
<dbReference type="AlphaFoldDB" id="A0A7M7P3B2"/>
<dbReference type="InterPro" id="IPR003767">
    <property type="entry name" value="Malate/L-lactate_DH-like"/>
</dbReference>
<dbReference type="GO" id="GO:0016491">
    <property type="term" value="F:oxidoreductase activity"/>
    <property type="evidence" value="ECO:0007669"/>
    <property type="project" value="UniProtKB-KW"/>
</dbReference>
<evidence type="ECO:0000313" key="3">
    <source>
        <dbReference type="EnsemblMetazoa" id="XP_030845393"/>
    </source>
</evidence>
<dbReference type="InParanoid" id="A0A7M7P3B2"/>
<dbReference type="InterPro" id="IPR043143">
    <property type="entry name" value="Mal/L-sulf/L-lact_DH-like_NADP"/>
</dbReference>
<dbReference type="Gene3D" id="3.30.1370.60">
    <property type="entry name" value="Hypothetical oxidoreductase yiak, domain 2"/>
    <property type="match status" value="1"/>
</dbReference>
<organism evidence="3 4">
    <name type="scientific">Strongylocentrotus purpuratus</name>
    <name type="common">Purple sea urchin</name>
    <dbReference type="NCBI Taxonomy" id="7668"/>
    <lineage>
        <taxon>Eukaryota</taxon>
        <taxon>Metazoa</taxon>
        <taxon>Echinodermata</taxon>
        <taxon>Eleutherozoa</taxon>
        <taxon>Echinozoa</taxon>
        <taxon>Echinoidea</taxon>
        <taxon>Euechinoidea</taxon>
        <taxon>Echinacea</taxon>
        <taxon>Camarodonta</taxon>
        <taxon>Echinidea</taxon>
        <taxon>Strongylocentrotidae</taxon>
        <taxon>Strongylocentrotus</taxon>
    </lineage>
</organism>
<comment type="similarity">
    <text evidence="1">Belongs to the LDH2/MDH2 oxidoreductase family.</text>
</comment>
<dbReference type="KEGG" id="spu:577523"/>
<dbReference type="Pfam" id="PF02615">
    <property type="entry name" value="Ldh_2"/>
    <property type="match status" value="1"/>
</dbReference>
<dbReference type="RefSeq" id="XP_030845393.1">
    <property type="nucleotide sequence ID" value="XM_030989533.1"/>
</dbReference>
<reference evidence="4" key="1">
    <citation type="submission" date="2015-02" db="EMBL/GenBank/DDBJ databases">
        <title>Genome sequencing for Strongylocentrotus purpuratus.</title>
        <authorList>
            <person name="Murali S."/>
            <person name="Liu Y."/>
            <person name="Vee V."/>
            <person name="English A."/>
            <person name="Wang M."/>
            <person name="Skinner E."/>
            <person name="Han Y."/>
            <person name="Muzny D.M."/>
            <person name="Worley K.C."/>
            <person name="Gibbs R.A."/>
        </authorList>
    </citation>
    <scope>NUCLEOTIDE SEQUENCE</scope>
</reference>
<dbReference type="OMA" id="GEVGDQY"/>
<dbReference type="SUPFAM" id="SSF89733">
    <property type="entry name" value="L-sulfolactate dehydrogenase-like"/>
    <property type="match status" value="1"/>
</dbReference>